<keyword evidence="1" id="KW-0472">Membrane</keyword>
<name>A0AAF3EHS6_9BILA</name>
<dbReference type="Gene3D" id="1.20.58.390">
    <property type="entry name" value="Neurotransmitter-gated ion-channel transmembrane domain"/>
    <property type="match status" value="1"/>
</dbReference>
<dbReference type="GO" id="GO:0006811">
    <property type="term" value="P:monoatomic ion transport"/>
    <property type="evidence" value="ECO:0007669"/>
    <property type="project" value="InterPro"/>
</dbReference>
<sequence>MILQTVSATMPKDKKLPRIGVFILAEMVLTAVAVLITCFFMLLHERAFTYKWNPPKIMKICLLCRTYDRKVKQRTISQQYEDRQSSLSVYIDSINNFLKTIRSDECLEAQWTRIFDRLDIISMVFFQVLNIVLTCVILFR</sequence>
<proteinExistence type="predicted"/>
<evidence type="ECO:0000313" key="2">
    <source>
        <dbReference type="Proteomes" id="UP000887575"/>
    </source>
</evidence>
<feature type="transmembrane region" description="Helical" evidence="1">
    <location>
        <begin position="21"/>
        <end position="43"/>
    </location>
</feature>
<accession>A0AAF3EHS6</accession>
<organism evidence="2 3">
    <name type="scientific">Mesorhabditis belari</name>
    <dbReference type="NCBI Taxonomy" id="2138241"/>
    <lineage>
        <taxon>Eukaryota</taxon>
        <taxon>Metazoa</taxon>
        <taxon>Ecdysozoa</taxon>
        <taxon>Nematoda</taxon>
        <taxon>Chromadorea</taxon>
        <taxon>Rhabditida</taxon>
        <taxon>Rhabditina</taxon>
        <taxon>Rhabditomorpha</taxon>
        <taxon>Rhabditoidea</taxon>
        <taxon>Rhabditidae</taxon>
        <taxon>Mesorhabditinae</taxon>
        <taxon>Mesorhabditis</taxon>
    </lineage>
</organism>
<feature type="transmembrane region" description="Helical" evidence="1">
    <location>
        <begin position="120"/>
        <end position="139"/>
    </location>
</feature>
<keyword evidence="1" id="KW-0812">Transmembrane</keyword>
<keyword evidence="1" id="KW-1133">Transmembrane helix</keyword>
<evidence type="ECO:0000256" key="1">
    <source>
        <dbReference type="SAM" id="Phobius"/>
    </source>
</evidence>
<keyword evidence="2" id="KW-1185">Reference proteome</keyword>
<reference evidence="3" key="1">
    <citation type="submission" date="2024-02" db="UniProtKB">
        <authorList>
            <consortium name="WormBaseParasite"/>
        </authorList>
    </citation>
    <scope>IDENTIFICATION</scope>
</reference>
<dbReference type="SUPFAM" id="SSF90112">
    <property type="entry name" value="Neurotransmitter-gated ion-channel transmembrane pore"/>
    <property type="match status" value="1"/>
</dbReference>
<dbReference type="InterPro" id="IPR038050">
    <property type="entry name" value="Neuro_actylchol_rec"/>
</dbReference>
<dbReference type="WBParaSite" id="MBELARI_LOCUS13553">
    <property type="protein sequence ID" value="MBELARI_LOCUS13553"/>
    <property type="gene ID" value="MBELARI_LOCUS13553"/>
</dbReference>
<dbReference type="InterPro" id="IPR036719">
    <property type="entry name" value="Neuro-gated_channel_TM_sf"/>
</dbReference>
<protein>
    <submittedName>
        <fullName evidence="3">Uncharacterized protein</fullName>
    </submittedName>
</protein>
<dbReference type="Proteomes" id="UP000887575">
    <property type="component" value="Unassembled WGS sequence"/>
</dbReference>
<evidence type="ECO:0000313" key="3">
    <source>
        <dbReference type="WBParaSite" id="MBELARI_LOCUS13553"/>
    </source>
</evidence>
<dbReference type="AlphaFoldDB" id="A0AAF3EHS6"/>
<dbReference type="GO" id="GO:0016020">
    <property type="term" value="C:membrane"/>
    <property type="evidence" value="ECO:0007669"/>
    <property type="project" value="InterPro"/>
</dbReference>